<reference evidence="2" key="1">
    <citation type="submission" date="2023-04" db="EMBL/GenBank/DDBJ databases">
        <title>Black Yeasts Isolated from many extreme environments.</title>
        <authorList>
            <person name="Coleine C."/>
            <person name="Stajich J.E."/>
            <person name="Selbmann L."/>
        </authorList>
    </citation>
    <scope>NUCLEOTIDE SEQUENCE</scope>
    <source>
        <strain evidence="2">CCFEE 5312</strain>
    </source>
</reference>
<evidence type="ECO:0000313" key="3">
    <source>
        <dbReference type="Proteomes" id="UP001271007"/>
    </source>
</evidence>
<accession>A0AAJ0D673</accession>
<evidence type="ECO:0000313" key="2">
    <source>
        <dbReference type="EMBL" id="KAK3046982.1"/>
    </source>
</evidence>
<feature type="region of interest" description="Disordered" evidence="1">
    <location>
        <begin position="1"/>
        <end position="107"/>
    </location>
</feature>
<keyword evidence="3" id="KW-1185">Reference proteome</keyword>
<dbReference type="EMBL" id="JAWDJX010000072">
    <property type="protein sequence ID" value="KAK3046982.1"/>
    <property type="molecule type" value="Genomic_DNA"/>
</dbReference>
<protein>
    <submittedName>
        <fullName evidence="2">Uncharacterized protein</fullName>
    </submittedName>
</protein>
<feature type="compositionally biased region" description="Polar residues" evidence="1">
    <location>
        <begin position="24"/>
        <end position="35"/>
    </location>
</feature>
<dbReference type="Proteomes" id="UP001271007">
    <property type="component" value="Unassembled WGS sequence"/>
</dbReference>
<proteinExistence type="predicted"/>
<evidence type="ECO:0000256" key="1">
    <source>
        <dbReference type="SAM" id="MobiDB-lite"/>
    </source>
</evidence>
<organism evidence="2 3">
    <name type="scientific">Extremus antarcticus</name>
    <dbReference type="NCBI Taxonomy" id="702011"/>
    <lineage>
        <taxon>Eukaryota</taxon>
        <taxon>Fungi</taxon>
        <taxon>Dikarya</taxon>
        <taxon>Ascomycota</taxon>
        <taxon>Pezizomycotina</taxon>
        <taxon>Dothideomycetes</taxon>
        <taxon>Dothideomycetidae</taxon>
        <taxon>Mycosphaerellales</taxon>
        <taxon>Extremaceae</taxon>
        <taxon>Extremus</taxon>
    </lineage>
</organism>
<comment type="caution">
    <text evidence="2">The sequence shown here is derived from an EMBL/GenBank/DDBJ whole genome shotgun (WGS) entry which is preliminary data.</text>
</comment>
<sequence>MHTLDFTVNRERGTSRKAVRTARQAPNQDSGQNAVRTIDDESSQGTSGNIISHTSTGEEKSIEVSRELASNSLSRNTHESNLTVANGPQGPVTPSTSLKRRRSQTSSVETLLTNVNKAPRIARTCNELSEHRTDFEGHYSGDSNVGDVQSPHDVFVSEAPQANETEIDVLDEVAGNRNMASHRSHEKVPQLLDIAYADETANSTTEDAAEKEAYVTVSRSAKLNGHVIHTLLKALNPETSKISIAQVDHPPKAWSRITRTCSSFERAVVVIFDKDLNHWAVGIFHVAN</sequence>
<feature type="compositionally biased region" description="Polar residues" evidence="1">
    <location>
        <begin position="68"/>
        <end position="97"/>
    </location>
</feature>
<gene>
    <name evidence="2" type="ORF">LTR09_011585</name>
</gene>
<name>A0AAJ0D673_9PEZI</name>
<feature type="compositionally biased region" description="Basic and acidic residues" evidence="1">
    <location>
        <begin position="56"/>
        <end position="66"/>
    </location>
</feature>
<dbReference type="AlphaFoldDB" id="A0AAJ0D673"/>
<feature type="compositionally biased region" description="Polar residues" evidence="1">
    <location>
        <begin position="43"/>
        <end position="55"/>
    </location>
</feature>